<feature type="domain" description="HTH asnC-type" evidence="5">
    <location>
        <begin position="177"/>
        <end position="214"/>
    </location>
</feature>
<evidence type="ECO:0000256" key="3">
    <source>
        <dbReference type="ARBA" id="ARBA00023163"/>
    </source>
</evidence>
<dbReference type="SUPFAM" id="SSF46785">
    <property type="entry name" value="Winged helix' DNA-binding domain"/>
    <property type="match status" value="2"/>
</dbReference>
<dbReference type="InterPro" id="IPR019887">
    <property type="entry name" value="Tscrpt_reg_AsnC/Lrp_C"/>
</dbReference>
<feature type="domain" description="HTH asnC-type" evidence="5">
    <location>
        <begin position="2"/>
        <end position="43"/>
    </location>
</feature>
<evidence type="ECO:0000313" key="6">
    <source>
        <dbReference type="EMBL" id="MFC5911375.1"/>
    </source>
</evidence>
<reference evidence="7" key="1">
    <citation type="journal article" date="2019" name="Int. J. Syst. Evol. Microbiol.">
        <title>The Global Catalogue of Microorganisms (GCM) 10K type strain sequencing project: providing services to taxonomists for standard genome sequencing and annotation.</title>
        <authorList>
            <consortium name="The Broad Institute Genomics Platform"/>
            <consortium name="The Broad Institute Genome Sequencing Center for Infectious Disease"/>
            <person name="Wu L."/>
            <person name="Ma J."/>
        </authorList>
    </citation>
    <scope>NUCLEOTIDE SEQUENCE [LARGE SCALE GENOMIC DNA]</scope>
    <source>
        <strain evidence="7">JCM 4816</strain>
    </source>
</reference>
<dbReference type="Proteomes" id="UP001596174">
    <property type="component" value="Unassembled WGS sequence"/>
</dbReference>
<accession>A0ABW1G9B2</accession>
<dbReference type="InterPro" id="IPR019888">
    <property type="entry name" value="Tscrpt_reg_AsnC-like"/>
</dbReference>
<evidence type="ECO:0000259" key="5">
    <source>
        <dbReference type="Pfam" id="PF13404"/>
    </source>
</evidence>
<name>A0ABW1G9B2_9ACTN</name>
<evidence type="ECO:0000256" key="1">
    <source>
        <dbReference type="ARBA" id="ARBA00023015"/>
    </source>
</evidence>
<dbReference type="PANTHER" id="PTHR30154:SF34">
    <property type="entry name" value="TRANSCRIPTIONAL REGULATOR AZLB"/>
    <property type="match status" value="1"/>
</dbReference>
<dbReference type="Gene3D" id="1.10.10.10">
    <property type="entry name" value="Winged helix-like DNA-binding domain superfamily/Winged helix DNA-binding domain"/>
    <property type="match status" value="2"/>
</dbReference>
<keyword evidence="2" id="KW-0238">DNA-binding</keyword>
<dbReference type="SUPFAM" id="SSF54909">
    <property type="entry name" value="Dimeric alpha+beta barrel"/>
    <property type="match status" value="2"/>
</dbReference>
<dbReference type="InterPro" id="IPR011008">
    <property type="entry name" value="Dimeric_a/b-barrel"/>
</dbReference>
<dbReference type="Pfam" id="PF13404">
    <property type="entry name" value="HTH_AsnC-type"/>
    <property type="match status" value="2"/>
</dbReference>
<dbReference type="Pfam" id="PF01037">
    <property type="entry name" value="AsnC_trans_reg"/>
    <property type="match status" value="1"/>
</dbReference>
<gene>
    <name evidence="6" type="ORF">ACFP3V_29750</name>
</gene>
<dbReference type="EMBL" id="JBHSQJ010000157">
    <property type="protein sequence ID" value="MFC5911375.1"/>
    <property type="molecule type" value="Genomic_DNA"/>
</dbReference>
<keyword evidence="3" id="KW-0804">Transcription</keyword>
<sequence length="332" mass="35946">MIDELDLALVDALRLDPRAPWSRLARPLGVDPATLSRRWARLRATGDAWVTCYPSADRLGTGLTALVQVECAAGQVREAAAELSRRPWVATVEVTTGGADLLLTVAALGTDGLSRVLLGELATVPGVLRTRTSLVERTLREGSRWHDGALDAGQRAAIADRPSFPAPAQRSRAWREDLALAQALGADGRATYAQLAARTGLPPTTLRRRLADLRDSGRLVLRCDASPALTGHPLGTMLWLDAPGHQLPSVAGWLSEMPQTRMCAVTLGTANLAVYVMTHHIQETRRVERELSARFPEVRALQRQVTLRTAKLVGHVLNEAGQSRGYVPLDPV</sequence>
<keyword evidence="1" id="KW-0805">Transcription regulation</keyword>
<keyword evidence="7" id="KW-1185">Reference proteome</keyword>
<evidence type="ECO:0000256" key="2">
    <source>
        <dbReference type="ARBA" id="ARBA00023125"/>
    </source>
</evidence>
<dbReference type="SMART" id="SM00344">
    <property type="entry name" value="HTH_ASNC"/>
    <property type="match status" value="2"/>
</dbReference>
<dbReference type="InterPro" id="IPR036388">
    <property type="entry name" value="WH-like_DNA-bd_sf"/>
</dbReference>
<protein>
    <submittedName>
        <fullName evidence="6">Lrp/AsnC family transcriptional regulator</fullName>
    </submittedName>
</protein>
<comment type="caution">
    <text evidence="6">The sequence shown here is derived from an EMBL/GenBank/DDBJ whole genome shotgun (WGS) entry which is preliminary data.</text>
</comment>
<organism evidence="6 7">
    <name type="scientific">Streptacidiphilus monticola</name>
    <dbReference type="NCBI Taxonomy" id="2161674"/>
    <lineage>
        <taxon>Bacteria</taxon>
        <taxon>Bacillati</taxon>
        <taxon>Actinomycetota</taxon>
        <taxon>Actinomycetes</taxon>
        <taxon>Kitasatosporales</taxon>
        <taxon>Streptomycetaceae</taxon>
        <taxon>Streptacidiphilus</taxon>
    </lineage>
</organism>
<proteinExistence type="predicted"/>
<evidence type="ECO:0000313" key="7">
    <source>
        <dbReference type="Proteomes" id="UP001596174"/>
    </source>
</evidence>
<dbReference type="Gene3D" id="3.30.70.920">
    <property type="match status" value="1"/>
</dbReference>
<dbReference type="RefSeq" id="WP_380590222.1">
    <property type="nucleotide sequence ID" value="NZ_JBHSQJ010000157.1"/>
</dbReference>
<dbReference type="InterPro" id="IPR000485">
    <property type="entry name" value="AsnC-type_HTH_dom"/>
</dbReference>
<dbReference type="InterPro" id="IPR036390">
    <property type="entry name" value="WH_DNA-bd_sf"/>
</dbReference>
<dbReference type="PANTHER" id="PTHR30154">
    <property type="entry name" value="LEUCINE-RESPONSIVE REGULATORY PROTEIN"/>
    <property type="match status" value="1"/>
</dbReference>
<evidence type="ECO:0000259" key="4">
    <source>
        <dbReference type="Pfam" id="PF01037"/>
    </source>
</evidence>
<feature type="domain" description="Transcription regulator AsnC/Lrp ligand binding" evidence="4">
    <location>
        <begin position="67"/>
        <end position="135"/>
    </location>
</feature>